<evidence type="ECO:0000313" key="3">
    <source>
        <dbReference type="Proteomes" id="UP000492820"/>
    </source>
</evidence>
<reference evidence="2 3" key="1">
    <citation type="journal article" date="2013" name="Nature">
        <title>The genomes of four tapeworm species reveal adaptations to parasitism.</title>
        <authorList>
            <person name="Tsai I.J."/>
            <person name="Zarowiecki M."/>
            <person name="Holroyd N."/>
            <person name="Garciarrubio A."/>
            <person name="Sanchez-Flores A."/>
            <person name="Brooks K.L."/>
            <person name="Tracey A."/>
            <person name="Bobes R.J."/>
            <person name="Fragoso G."/>
            <person name="Sciutto E."/>
            <person name="Aslett M."/>
            <person name="Beasley H."/>
            <person name="Bennett H.M."/>
            <person name="Cai J."/>
            <person name="Camicia F."/>
            <person name="Clark R."/>
            <person name="Cucher M."/>
            <person name="De Silva N."/>
            <person name="Day T.A."/>
            <person name="Deplazes P."/>
            <person name="Estrada K."/>
            <person name="Fernandez C."/>
            <person name="Holland P.W."/>
            <person name="Hou J."/>
            <person name="Hu S."/>
            <person name="Huckvale T."/>
            <person name="Hung S.S."/>
            <person name="Kamenetzky L."/>
            <person name="Keane J.A."/>
            <person name="Kiss F."/>
            <person name="Koziol U."/>
            <person name="Lambert O."/>
            <person name="Liu K."/>
            <person name="Luo X."/>
            <person name="Luo Y."/>
            <person name="Macchiaroli N."/>
            <person name="Nichol S."/>
            <person name="Paps J."/>
            <person name="Parkinson J."/>
            <person name="Pouchkina-Stantcheva N."/>
            <person name="Riddiford N."/>
            <person name="Rosenzvit M."/>
            <person name="Salinas G."/>
            <person name="Wasmuth J.D."/>
            <person name="Zamanian M."/>
            <person name="Zheng Y."/>
            <person name="Cai X."/>
            <person name="Soberon X."/>
            <person name="Olson P.D."/>
            <person name="Laclette J.P."/>
            <person name="Brehm K."/>
            <person name="Berriman M."/>
            <person name="Garciarrubio A."/>
            <person name="Bobes R.J."/>
            <person name="Fragoso G."/>
            <person name="Sanchez-Flores A."/>
            <person name="Estrada K."/>
            <person name="Cevallos M.A."/>
            <person name="Morett E."/>
            <person name="Gonzalez V."/>
            <person name="Portillo T."/>
            <person name="Ochoa-Leyva A."/>
            <person name="Jose M.V."/>
            <person name="Sciutto E."/>
            <person name="Landa A."/>
            <person name="Jimenez L."/>
            <person name="Valdes V."/>
            <person name="Carrero J.C."/>
            <person name="Larralde C."/>
            <person name="Morales-Montor J."/>
            <person name="Limon-Lason J."/>
            <person name="Soberon X."/>
            <person name="Laclette J.P."/>
        </authorList>
    </citation>
    <scope>NUCLEOTIDE SEQUENCE [LARGE SCALE GENOMIC DNA]</scope>
</reference>
<evidence type="ECO:0000313" key="2">
    <source>
        <dbReference type="EMBL" id="CDS18639.1"/>
    </source>
</evidence>
<reference evidence="2" key="2">
    <citation type="submission" date="2014-06" db="EMBL/GenBank/DDBJ databases">
        <authorList>
            <person name="Aslett M."/>
        </authorList>
    </citation>
    <scope>NUCLEOTIDE SEQUENCE</scope>
</reference>
<evidence type="ECO:0000256" key="1">
    <source>
        <dbReference type="SAM" id="SignalP"/>
    </source>
</evidence>
<evidence type="ECO:0000313" key="4">
    <source>
        <dbReference type="WBParaSite" id="EgrG_000643525"/>
    </source>
</evidence>
<gene>
    <name evidence="2" type="ORF">EgrG_000643525</name>
</gene>
<reference evidence="4" key="3">
    <citation type="submission" date="2020-10" db="UniProtKB">
        <authorList>
            <consortium name="WormBaseParasite"/>
        </authorList>
    </citation>
    <scope>IDENTIFICATION</scope>
</reference>
<keyword evidence="1" id="KW-0732">Signal</keyword>
<sequence length="243" mass="27678">MQRSLAGFIGPLVALFLVKFHPGEDDDWIVKKMETEDFVFETWLPGTYSSITTNTESSIFTAGSCSTKHLECSYSIDSRSRTRIKLSGTMSPALMWATFKGAANLVPITVYFFNNKTWDNIDHKMFQPAFSLPLVITASGLRAVTFTCVFTNYVGAKVSIFYGEKMELVYNSTLNRIGDHSQILNLESRSMAVFERHTITVEKVKEIDYYTCSVGDQYLTHAIIWYWTYDLRKIGIDVCLHCE</sequence>
<dbReference type="EMBL" id="LK028578">
    <property type="protein sequence ID" value="CDS18639.1"/>
    <property type="molecule type" value="Genomic_DNA"/>
</dbReference>
<feature type="chain" id="PRO_5035983418" evidence="1">
    <location>
        <begin position="26"/>
        <end position="243"/>
    </location>
</feature>
<organism evidence="2">
    <name type="scientific">Echinococcus granulosus</name>
    <name type="common">Hydatid tapeworm</name>
    <dbReference type="NCBI Taxonomy" id="6210"/>
    <lineage>
        <taxon>Eukaryota</taxon>
        <taxon>Metazoa</taxon>
        <taxon>Spiralia</taxon>
        <taxon>Lophotrochozoa</taxon>
        <taxon>Platyhelminthes</taxon>
        <taxon>Cestoda</taxon>
        <taxon>Eucestoda</taxon>
        <taxon>Cyclophyllidea</taxon>
        <taxon>Taeniidae</taxon>
        <taxon>Echinococcus</taxon>
        <taxon>Echinococcus granulosus group</taxon>
    </lineage>
</organism>
<dbReference type="Proteomes" id="UP000492820">
    <property type="component" value="Unassembled WGS sequence"/>
</dbReference>
<protein>
    <submittedName>
        <fullName evidence="2 4">Expressed conserved protein</fullName>
    </submittedName>
</protein>
<proteinExistence type="predicted"/>
<dbReference type="OrthoDB" id="10308943at2759"/>
<dbReference type="AlphaFoldDB" id="A0A068WJK1"/>
<feature type="signal peptide" evidence="1">
    <location>
        <begin position="1"/>
        <end position="25"/>
    </location>
</feature>
<name>A0A068WJK1_ECHGR</name>
<accession>A0A068WJK1</accession>
<dbReference type="WBParaSite" id="EgrG_000643525">
    <property type="protein sequence ID" value="EgrG_000643525"/>
    <property type="gene ID" value="EgrG_000643525"/>
</dbReference>